<dbReference type="Proteomes" id="UP001144471">
    <property type="component" value="Unassembled WGS sequence"/>
</dbReference>
<evidence type="ECO:0008006" key="4">
    <source>
        <dbReference type="Google" id="ProtNLM"/>
    </source>
</evidence>
<keyword evidence="1" id="KW-0732">Signal</keyword>
<gene>
    <name evidence="2" type="ORF">PM10SUCC1_20630</name>
</gene>
<protein>
    <recommendedName>
        <fullName evidence="4">PASTA domain-containing protein</fullName>
    </recommendedName>
</protein>
<keyword evidence="3" id="KW-1185">Reference proteome</keyword>
<dbReference type="RefSeq" id="WP_281835767.1">
    <property type="nucleotide sequence ID" value="NZ_BSDY01000009.1"/>
</dbReference>
<accession>A0A9W6GMH8</accession>
<organism evidence="2 3">
    <name type="scientific">Propionigenium maris DSM 9537</name>
    <dbReference type="NCBI Taxonomy" id="1123000"/>
    <lineage>
        <taxon>Bacteria</taxon>
        <taxon>Fusobacteriati</taxon>
        <taxon>Fusobacteriota</taxon>
        <taxon>Fusobacteriia</taxon>
        <taxon>Fusobacteriales</taxon>
        <taxon>Fusobacteriaceae</taxon>
        <taxon>Propionigenium</taxon>
    </lineage>
</organism>
<reference evidence="2" key="1">
    <citation type="submission" date="2022-12" db="EMBL/GenBank/DDBJ databases">
        <title>Reference genome sequencing for broad-spectrum identification of bacterial and archaeal isolates by mass spectrometry.</title>
        <authorList>
            <person name="Sekiguchi Y."/>
            <person name="Tourlousse D.M."/>
        </authorList>
    </citation>
    <scope>NUCLEOTIDE SEQUENCE</scope>
    <source>
        <strain evidence="2">10succ1</strain>
    </source>
</reference>
<proteinExistence type="predicted"/>
<feature type="chain" id="PRO_5040805498" description="PASTA domain-containing protein" evidence="1">
    <location>
        <begin position="21"/>
        <end position="216"/>
    </location>
</feature>
<sequence>MKKTLLLISCVALMSTMALAKITGPNKYQINAKDEVLKFVVKGRVDYFVGAWWEANGDITQKKRVVNLGKMQAGTQFPDIPEELIYIVGPFTNDENNVKVKLETTPIVFKNENDATKKVEIPVGMTETLGPDATEGPVGTLVINLDTDSAGGKPEDRRAVDALLKAWGCTPAEKKALRKVIGGDIVELSFETAGKTVPVTPGNYRGEATITVSLIK</sequence>
<evidence type="ECO:0000313" key="2">
    <source>
        <dbReference type="EMBL" id="GLI56549.1"/>
    </source>
</evidence>
<evidence type="ECO:0000313" key="3">
    <source>
        <dbReference type="Proteomes" id="UP001144471"/>
    </source>
</evidence>
<comment type="caution">
    <text evidence="2">The sequence shown here is derived from an EMBL/GenBank/DDBJ whole genome shotgun (WGS) entry which is preliminary data.</text>
</comment>
<dbReference type="AlphaFoldDB" id="A0A9W6GMH8"/>
<evidence type="ECO:0000256" key="1">
    <source>
        <dbReference type="SAM" id="SignalP"/>
    </source>
</evidence>
<dbReference type="EMBL" id="BSDY01000009">
    <property type="protein sequence ID" value="GLI56549.1"/>
    <property type="molecule type" value="Genomic_DNA"/>
</dbReference>
<name>A0A9W6GMH8_9FUSO</name>
<feature type="signal peptide" evidence="1">
    <location>
        <begin position="1"/>
        <end position="20"/>
    </location>
</feature>